<accession>A0ABX8SLC7</accession>
<keyword evidence="3" id="KW-1185">Reference proteome</keyword>
<dbReference type="Proteomes" id="UP000824504">
    <property type="component" value="Chromosome"/>
</dbReference>
<feature type="transmembrane region" description="Helical" evidence="1">
    <location>
        <begin position="134"/>
        <end position="165"/>
    </location>
</feature>
<reference evidence="2 3" key="1">
    <citation type="submission" date="2021-07" db="EMBL/GenBank/DDBJ databases">
        <title>complete genome sequencing of Tessaracoccus sp.J1M15.</title>
        <authorList>
            <person name="Bae J.-W."/>
            <person name="Kim D.-y."/>
        </authorList>
    </citation>
    <scope>NUCLEOTIDE SEQUENCE [LARGE SCALE GENOMIC DNA]</scope>
    <source>
        <strain evidence="2 3">J1M15</strain>
    </source>
</reference>
<name>A0ABX8SLC7_9ACTN</name>
<dbReference type="RefSeq" id="WP_219084085.1">
    <property type="nucleotide sequence ID" value="NZ_CP079216.1"/>
</dbReference>
<organism evidence="2 3">
    <name type="scientific">Tessaracoccus palaemonis</name>
    <dbReference type="NCBI Taxonomy" id="2829499"/>
    <lineage>
        <taxon>Bacteria</taxon>
        <taxon>Bacillati</taxon>
        <taxon>Actinomycetota</taxon>
        <taxon>Actinomycetes</taxon>
        <taxon>Propionibacteriales</taxon>
        <taxon>Propionibacteriaceae</taxon>
        <taxon>Tessaracoccus</taxon>
    </lineage>
</organism>
<evidence type="ECO:0000256" key="1">
    <source>
        <dbReference type="SAM" id="Phobius"/>
    </source>
</evidence>
<keyword evidence="1" id="KW-1133">Transmembrane helix</keyword>
<keyword evidence="1" id="KW-0812">Transmembrane</keyword>
<evidence type="ECO:0008006" key="4">
    <source>
        <dbReference type="Google" id="ProtNLM"/>
    </source>
</evidence>
<evidence type="ECO:0000313" key="2">
    <source>
        <dbReference type="EMBL" id="QXT64162.1"/>
    </source>
</evidence>
<protein>
    <recommendedName>
        <fullName evidence="4">Yip1 domain-containing protein</fullName>
    </recommendedName>
</protein>
<feature type="transmembrane region" description="Helical" evidence="1">
    <location>
        <begin position="91"/>
        <end position="114"/>
    </location>
</feature>
<sequence length="217" mass="23416">MIEMLRVMGRALRLDPALFSMVDDRPYSLLVAALGIAILAAGSTMLGHVAVLSLNRVRGWRLLAALLLSTAVLAVLKVVEMSITWSVASLVLGSPVPLVPLVVVALLSTAPLVFNFVTAMPHFGLAFGRVFEAWSYLLVLVGVSHAFGVSITWAFGFTLAGWLVIQVISRVGQRPFSWVSSHLWTLATGRPTMVTSRDILSGTPLIPVSGLRKEVER</sequence>
<gene>
    <name evidence="2" type="ORF">KDB89_06865</name>
</gene>
<feature type="transmembrane region" description="Helical" evidence="1">
    <location>
        <begin position="60"/>
        <end position="79"/>
    </location>
</feature>
<evidence type="ECO:0000313" key="3">
    <source>
        <dbReference type="Proteomes" id="UP000824504"/>
    </source>
</evidence>
<dbReference type="EMBL" id="CP079216">
    <property type="protein sequence ID" value="QXT64162.1"/>
    <property type="molecule type" value="Genomic_DNA"/>
</dbReference>
<keyword evidence="1" id="KW-0472">Membrane</keyword>
<proteinExistence type="predicted"/>
<feature type="transmembrane region" description="Helical" evidence="1">
    <location>
        <begin position="29"/>
        <end position="54"/>
    </location>
</feature>